<proteinExistence type="predicted"/>
<dbReference type="AlphaFoldDB" id="A0A382Y0H9"/>
<protein>
    <submittedName>
        <fullName evidence="1">Uncharacterized protein</fullName>
    </submittedName>
</protein>
<gene>
    <name evidence="1" type="ORF">METZ01_LOCUS429528</name>
</gene>
<feature type="non-terminal residue" evidence="1">
    <location>
        <position position="1"/>
    </location>
</feature>
<evidence type="ECO:0000313" key="1">
    <source>
        <dbReference type="EMBL" id="SVD76674.1"/>
    </source>
</evidence>
<name>A0A382Y0H9_9ZZZZ</name>
<sequence>ITWDDMMLRKEMKRIKEEDLDLRDASIPFHASHELSRKDQHMRKSTKAGERVQINAPWIDTGGKASRALRSELARFESAGHEPARLISDSGVFQGLKWDISLPEFDEFLSAQMASPSKKGGADQLKSCMRRIKMLINELENLPRVHVVLRHGSGEEMHTEIPDGIHGFGIKRVKRSSHDNRTVDQLISGVTQGQGILTSDWFIDGFEPKGPTSKREGWRSTKDPILCIIYVIDEHDESDRGLIGKGPWVCFAVNLPHGGPGGSVMR</sequence>
<accession>A0A382Y0H9</accession>
<organism evidence="1">
    <name type="scientific">marine metagenome</name>
    <dbReference type="NCBI Taxonomy" id="408172"/>
    <lineage>
        <taxon>unclassified sequences</taxon>
        <taxon>metagenomes</taxon>
        <taxon>ecological metagenomes</taxon>
    </lineage>
</organism>
<reference evidence="1" key="1">
    <citation type="submission" date="2018-05" db="EMBL/GenBank/DDBJ databases">
        <authorList>
            <person name="Lanie J.A."/>
            <person name="Ng W.-L."/>
            <person name="Kazmierczak K.M."/>
            <person name="Andrzejewski T.M."/>
            <person name="Davidsen T.M."/>
            <person name="Wayne K.J."/>
            <person name="Tettelin H."/>
            <person name="Glass J.I."/>
            <person name="Rusch D."/>
            <person name="Podicherti R."/>
            <person name="Tsui H.-C.T."/>
            <person name="Winkler M.E."/>
        </authorList>
    </citation>
    <scope>NUCLEOTIDE SEQUENCE</scope>
</reference>
<feature type="non-terminal residue" evidence="1">
    <location>
        <position position="266"/>
    </location>
</feature>
<dbReference type="EMBL" id="UINC01171876">
    <property type="protein sequence ID" value="SVD76674.1"/>
    <property type="molecule type" value="Genomic_DNA"/>
</dbReference>